<keyword evidence="1" id="KW-1133">Transmembrane helix</keyword>
<dbReference type="NCBIfam" id="TIGR02893">
    <property type="entry name" value="spore_yabQ"/>
    <property type="match status" value="1"/>
</dbReference>
<dbReference type="AlphaFoldDB" id="A0A7X2P217"/>
<keyword evidence="1" id="KW-0812">Transmembrane</keyword>
<dbReference type="Proteomes" id="UP000440513">
    <property type="component" value="Unassembled WGS sequence"/>
</dbReference>
<feature type="transmembrane region" description="Helical" evidence="1">
    <location>
        <begin position="12"/>
        <end position="32"/>
    </location>
</feature>
<dbReference type="Pfam" id="PF09578">
    <property type="entry name" value="Spore_YabQ"/>
    <property type="match status" value="1"/>
</dbReference>
<evidence type="ECO:0000313" key="3">
    <source>
        <dbReference type="Proteomes" id="UP000440513"/>
    </source>
</evidence>
<dbReference type="EMBL" id="VUMS01000007">
    <property type="protein sequence ID" value="MST66046.1"/>
    <property type="molecule type" value="Genomic_DNA"/>
</dbReference>
<protein>
    <recommendedName>
        <fullName evidence="4">Spore cortex biosynthesis protein YabQ</fullName>
    </recommendedName>
</protein>
<dbReference type="InterPro" id="IPR019074">
    <property type="entry name" value="YabQ"/>
</dbReference>
<keyword evidence="1" id="KW-0472">Membrane</keyword>
<reference evidence="2 3" key="1">
    <citation type="submission" date="2019-08" db="EMBL/GenBank/DDBJ databases">
        <title>In-depth cultivation of the pig gut microbiome towards novel bacterial diversity and tailored functional studies.</title>
        <authorList>
            <person name="Wylensek D."/>
            <person name="Hitch T.C.A."/>
            <person name="Clavel T."/>
        </authorList>
    </citation>
    <scope>NUCLEOTIDE SEQUENCE [LARGE SCALE GENOMIC DNA]</scope>
    <source>
        <strain evidence="2 3">BSM-380-WT-5A</strain>
    </source>
</reference>
<feature type="transmembrane region" description="Helical" evidence="1">
    <location>
        <begin position="70"/>
        <end position="90"/>
    </location>
</feature>
<name>A0A7X2P217_9FIRM</name>
<evidence type="ECO:0000256" key="1">
    <source>
        <dbReference type="SAM" id="Phobius"/>
    </source>
</evidence>
<evidence type="ECO:0000313" key="2">
    <source>
        <dbReference type="EMBL" id="MST66046.1"/>
    </source>
</evidence>
<feature type="transmembrane region" description="Helical" evidence="1">
    <location>
        <begin position="44"/>
        <end position="63"/>
    </location>
</feature>
<sequence length="161" mass="18576">MSTYMGRELELLVQSMICGALLVLVYDGIRIFRIIGKRVKSLDTAVDILFWSAAGLFLFFMCLRENGGSVRCYLLCGILLGAGVWYWGIGHFYREFAFILAKRLHFCLQRVTIFLLVKMRKFCLKIRKGPGIDKSKGVWNEKKEKCFARKKRRSTTDKGSE</sequence>
<gene>
    <name evidence="2" type="ORF">FYJ57_04700</name>
</gene>
<organism evidence="2 3">
    <name type="scientific">Oliverpabstia intestinalis</name>
    <dbReference type="NCBI Taxonomy" id="2606633"/>
    <lineage>
        <taxon>Bacteria</taxon>
        <taxon>Bacillati</taxon>
        <taxon>Bacillota</taxon>
        <taxon>Clostridia</taxon>
        <taxon>Lachnospirales</taxon>
        <taxon>Lachnospiraceae</taxon>
        <taxon>Oliverpabstia</taxon>
    </lineage>
</organism>
<accession>A0A7X2P217</accession>
<comment type="caution">
    <text evidence="2">The sequence shown here is derived from an EMBL/GenBank/DDBJ whole genome shotgun (WGS) entry which is preliminary data.</text>
</comment>
<evidence type="ECO:0008006" key="4">
    <source>
        <dbReference type="Google" id="ProtNLM"/>
    </source>
</evidence>
<keyword evidence="3" id="KW-1185">Reference proteome</keyword>
<proteinExistence type="predicted"/>